<accession>A0A0P7ZX56</accession>
<gene>
    <name evidence="6" type="primary">lrgB</name>
    <name evidence="7" type="ORF">GA0071312_1819</name>
    <name evidence="6" type="ORF">HLUCCO17_15065</name>
</gene>
<dbReference type="Proteomes" id="UP000050497">
    <property type="component" value="Unassembled WGS sequence"/>
</dbReference>
<dbReference type="EMBL" id="FMBM01000002">
    <property type="protein sequence ID" value="SCC80890.1"/>
    <property type="molecule type" value="Genomic_DNA"/>
</dbReference>
<evidence type="ECO:0000256" key="1">
    <source>
        <dbReference type="ARBA" id="ARBA00004141"/>
    </source>
</evidence>
<dbReference type="STRING" id="1653334.GA0071312_1819"/>
<dbReference type="OrthoDB" id="9811701at2"/>
<feature type="transmembrane region" description="Helical" evidence="5">
    <location>
        <begin position="171"/>
        <end position="191"/>
    </location>
</feature>
<evidence type="ECO:0000313" key="6">
    <source>
        <dbReference type="EMBL" id="KPQ09421.1"/>
    </source>
</evidence>
<sequence>MNGETRADLPPPENGPALQELWVYLATEPLLWLTATLVAYQLGLFVQKRAAGSPLLNPVLIAVVLLVALLAVSGIPYQTYFAGAQFVHFLLGTATVGLALPLWREGARLARRAVPLMTALLCGSATAVASALGLAWALGASRETLLSLAPKSVTAPIAMGVSEQIGGLPSLTAVLVILTGAIGAIFATLALDLIGVRNWRARGFAVGTAAHGIGVARAFQVHPVAGAYAGLAMGLNGLITALALPLLAYFL</sequence>
<comment type="subcellular location">
    <subcellularLocation>
        <location evidence="1">Membrane</location>
        <topology evidence="1">Multi-pass membrane protein</topology>
    </subcellularLocation>
</comment>
<feature type="transmembrane region" description="Helical" evidence="5">
    <location>
        <begin position="227"/>
        <end position="250"/>
    </location>
</feature>
<protein>
    <submittedName>
        <fullName evidence="6">LrgA-associated membrane protein LrgB</fullName>
    </submittedName>
    <submittedName>
        <fullName evidence="7">TIGR00659 family protein</fullName>
    </submittedName>
</protein>
<reference evidence="7 9" key="2">
    <citation type="submission" date="2016-08" db="EMBL/GenBank/DDBJ databases">
        <authorList>
            <person name="Varghese N."/>
            <person name="Submissions Spin"/>
        </authorList>
    </citation>
    <scope>NUCLEOTIDE SEQUENCE [LARGE SCALE GENOMIC DNA]</scope>
    <source>
        <strain evidence="7 9">HL-109</strain>
    </source>
</reference>
<keyword evidence="2 5" id="KW-0812">Transmembrane</keyword>
<dbReference type="PANTHER" id="PTHR30249:SF0">
    <property type="entry name" value="PLASTIDAL GLYCOLATE_GLYCERATE TRANSLOCATOR 1, CHLOROPLASTIC"/>
    <property type="match status" value="1"/>
</dbReference>
<dbReference type="Pfam" id="PF04172">
    <property type="entry name" value="LrgB"/>
    <property type="match status" value="1"/>
</dbReference>
<organism evidence="6 8">
    <name type="scientific">Saliniramus fredricksonii</name>
    <dbReference type="NCBI Taxonomy" id="1653334"/>
    <lineage>
        <taxon>Bacteria</taxon>
        <taxon>Pseudomonadati</taxon>
        <taxon>Pseudomonadota</taxon>
        <taxon>Alphaproteobacteria</taxon>
        <taxon>Hyphomicrobiales</taxon>
        <taxon>Salinarimonadaceae</taxon>
        <taxon>Saliniramus</taxon>
    </lineage>
</organism>
<keyword evidence="9" id="KW-1185">Reference proteome</keyword>
<dbReference type="PANTHER" id="PTHR30249">
    <property type="entry name" value="PUTATIVE SEROTONIN TRANSPORTER"/>
    <property type="match status" value="1"/>
</dbReference>
<evidence type="ECO:0000256" key="5">
    <source>
        <dbReference type="SAM" id="Phobius"/>
    </source>
</evidence>
<keyword evidence="4 5" id="KW-0472">Membrane</keyword>
<evidence type="ECO:0000256" key="3">
    <source>
        <dbReference type="ARBA" id="ARBA00022989"/>
    </source>
</evidence>
<reference evidence="6 8" key="1">
    <citation type="submission" date="2015-09" db="EMBL/GenBank/DDBJ databases">
        <title>Identification and resolution of microdiversity through metagenomic sequencing of parallel consortia.</title>
        <authorList>
            <person name="Nelson W.C."/>
            <person name="Romine M.F."/>
            <person name="Lindemann S.R."/>
        </authorList>
    </citation>
    <scope>NUCLEOTIDE SEQUENCE [LARGE SCALE GENOMIC DNA]</scope>
    <source>
        <strain evidence="6">HL-109</strain>
    </source>
</reference>
<dbReference type="PATRIC" id="fig|1653334.4.peg.758"/>
<feature type="transmembrane region" description="Helical" evidence="5">
    <location>
        <begin position="21"/>
        <end position="43"/>
    </location>
</feature>
<dbReference type="GO" id="GO:0016020">
    <property type="term" value="C:membrane"/>
    <property type="evidence" value="ECO:0007669"/>
    <property type="project" value="UniProtKB-SubCell"/>
</dbReference>
<comment type="caution">
    <text evidence="6">The sequence shown here is derived from an EMBL/GenBank/DDBJ whole genome shotgun (WGS) entry which is preliminary data.</text>
</comment>
<dbReference type="Proteomes" id="UP000182800">
    <property type="component" value="Unassembled WGS sequence"/>
</dbReference>
<dbReference type="RefSeq" id="WP_074444698.1">
    <property type="nucleotide sequence ID" value="NZ_FMBM01000002.1"/>
</dbReference>
<evidence type="ECO:0000313" key="9">
    <source>
        <dbReference type="Proteomes" id="UP000182800"/>
    </source>
</evidence>
<keyword evidence="3 5" id="KW-1133">Transmembrane helix</keyword>
<evidence type="ECO:0000256" key="4">
    <source>
        <dbReference type="ARBA" id="ARBA00023136"/>
    </source>
</evidence>
<feature type="transmembrane region" description="Helical" evidence="5">
    <location>
        <begin position="81"/>
        <end position="102"/>
    </location>
</feature>
<name>A0A0P7ZX56_9HYPH</name>
<dbReference type="EMBL" id="LJSX01000028">
    <property type="protein sequence ID" value="KPQ09421.1"/>
    <property type="molecule type" value="Genomic_DNA"/>
</dbReference>
<feature type="transmembrane region" description="Helical" evidence="5">
    <location>
        <begin position="114"/>
        <end position="138"/>
    </location>
</feature>
<evidence type="ECO:0000256" key="2">
    <source>
        <dbReference type="ARBA" id="ARBA00022692"/>
    </source>
</evidence>
<feature type="transmembrane region" description="Helical" evidence="5">
    <location>
        <begin position="55"/>
        <end position="75"/>
    </location>
</feature>
<proteinExistence type="predicted"/>
<dbReference type="AlphaFoldDB" id="A0A0P7ZX56"/>
<evidence type="ECO:0000313" key="8">
    <source>
        <dbReference type="Proteomes" id="UP000050497"/>
    </source>
</evidence>
<dbReference type="InterPro" id="IPR007300">
    <property type="entry name" value="CidB/LrgB"/>
</dbReference>
<evidence type="ECO:0000313" key="7">
    <source>
        <dbReference type="EMBL" id="SCC80890.1"/>
    </source>
</evidence>